<evidence type="ECO:0000259" key="6">
    <source>
        <dbReference type="PROSITE" id="PS50011"/>
    </source>
</evidence>
<evidence type="ECO:0000256" key="2">
    <source>
        <dbReference type="ARBA" id="ARBA00022679"/>
    </source>
</evidence>
<keyword evidence="2" id="KW-0808">Transferase</keyword>
<dbReference type="AlphaFoldDB" id="A0A8S1KZ02"/>
<evidence type="ECO:0000256" key="5">
    <source>
        <dbReference type="ARBA" id="ARBA00022840"/>
    </source>
</evidence>
<dbReference type="PROSITE" id="PS50011">
    <property type="entry name" value="PROTEIN_KINASE_DOM"/>
    <property type="match status" value="1"/>
</dbReference>
<dbReference type="OrthoDB" id="337284at2759"/>
<organism evidence="7 8">
    <name type="scientific">Paramecium sonneborni</name>
    <dbReference type="NCBI Taxonomy" id="65129"/>
    <lineage>
        <taxon>Eukaryota</taxon>
        <taxon>Sar</taxon>
        <taxon>Alveolata</taxon>
        <taxon>Ciliophora</taxon>
        <taxon>Intramacronucleata</taxon>
        <taxon>Oligohymenophorea</taxon>
        <taxon>Peniculida</taxon>
        <taxon>Parameciidae</taxon>
        <taxon>Paramecium</taxon>
    </lineage>
</organism>
<evidence type="ECO:0000256" key="4">
    <source>
        <dbReference type="ARBA" id="ARBA00022777"/>
    </source>
</evidence>
<reference evidence="7" key="1">
    <citation type="submission" date="2021-01" db="EMBL/GenBank/DDBJ databases">
        <authorList>
            <consortium name="Genoscope - CEA"/>
            <person name="William W."/>
        </authorList>
    </citation>
    <scope>NUCLEOTIDE SEQUENCE</scope>
</reference>
<proteinExistence type="predicted"/>
<evidence type="ECO:0000313" key="7">
    <source>
        <dbReference type="EMBL" id="CAD8059641.1"/>
    </source>
</evidence>
<keyword evidence="5" id="KW-0067">ATP-binding</keyword>
<dbReference type="GO" id="GO:0005524">
    <property type="term" value="F:ATP binding"/>
    <property type="evidence" value="ECO:0007669"/>
    <property type="project" value="UniProtKB-KW"/>
</dbReference>
<dbReference type="GO" id="GO:0005952">
    <property type="term" value="C:cAMP-dependent protein kinase complex"/>
    <property type="evidence" value="ECO:0007669"/>
    <property type="project" value="TreeGrafter"/>
</dbReference>
<feature type="domain" description="Protein kinase" evidence="6">
    <location>
        <begin position="1"/>
        <end position="270"/>
    </location>
</feature>
<protein>
    <recommendedName>
        <fullName evidence="6">Protein kinase domain-containing protein</fullName>
    </recommendedName>
</protein>
<dbReference type="GO" id="GO:0004691">
    <property type="term" value="F:cAMP-dependent protein kinase activity"/>
    <property type="evidence" value="ECO:0007669"/>
    <property type="project" value="TreeGrafter"/>
</dbReference>
<keyword evidence="4" id="KW-0418">Kinase</keyword>
<dbReference type="EMBL" id="CAJJDN010000013">
    <property type="protein sequence ID" value="CAD8059641.1"/>
    <property type="molecule type" value="Genomic_DNA"/>
</dbReference>
<dbReference type="InterPro" id="IPR000719">
    <property type="entry name" value="Prot_kinase_dom"/>
</dbReference>
<keyword evidence="8" id="KW-1185">Reference proteome</keyword>
<sequence length="322" mass="38017">MKQNTFENLQKISIDQIQILTDIDQTHQSTVIIKLIKYESQILVQKSILVSSLQTQKQIEHLYNEKQALYELNYPSINKIIATNKDDQNIHLFLRFEKGMPLHKLLRNVGKINTKFSTLFFIQILLTFDYLHENGWLYRDLKASNVIITQEFRVKLIDFGLAKKIEKGRTSSFCGTIHSMPPEVIQNDGYKYDYSFDIYTMGILFYEMLVGKPPFGLNDQGIEQKILMGINEEQISAIHDIKIRDLLKKLLSQNPKERLNCKEILQEDFIKENNYLEIKNFMEDEEACLNNYKSDLYDEEIYLYCTQFAFEENYGENDDFKF</sequence>
<evidence type="ECO:0000256" key="1">
    <source>
        <dbReference type="ARBA" id="ARBA00022527"/>
    </source>
</evidence>
<evidence type="ECO:0000256" key="3">
    <source>
        <dbReference type="ARBA" id="ARBA00022741"/>
    </source>
</evidence>
<comment type="caution">
    <text evidence="7">The sequence shown here is derived from an EMBL/GenBank/DDBJ whole genome shotgun (WGS) entry which is preliminary data.</text>
</comment>
<dbReference type="Proteomes" id="UP000692954">
    <property type="component" value="Unassembled WGS sequence"/>
</dbReference>
<dbReference type="PANTHER" id="PTHR24353:SF37">
    <property type="entry name" value="CAMP-DEPENDENT PROTEIN KINASE CATALYTIC SUBUNIT PRKX"/>
    <property type="match status" value="1"/>
</dbReference>
<dbReference type="PANTHER" id="PTHR24353">
    <property type="entry name" value="CYCLIC NUCLEOTIDE-DEPENDENT PROTEIN KINASE"/>
    <property type="match status" value="1"/>
</dbReference>
<name>A0A8S1KZ02_9CILI</name>
<accession>A0A8S1KZ02</accession>
<dbReference type="SMART" id="SM00220">
    <property type="entry name" value="S_TKc"/>
    <property type="match status" value="1"/>
</dbReference>
<dbReference type="Pfam" id="PF00069">
    <property type="entry name" value="Pkinase"/>
    <property type="match status" value="1"/>
</dbReference>
<evidence type="ECO:0000313" key="8">
    <source>
        <dbReference type="Proteomes" id="UP000692954"/>
    </source>
</evidence>
<gene>
    <name evidence="7" type="ORF">PSON_ATCC_30995.1.T0130378</name>
</gene>
<keyword evidence="1" id="KW-0723">Serine/threonine-protein kinase</keyword>
<keyword evidence="3" id="KW-0547">Nucleotide-binding</keyword>